<organism evidence="2">
    <name type="scientific">Rhipicephalus zambeziensis</name>
    <dbReference type="NCBI Taxonomy" id="60191"/>
    <lineage>
        <taxon>Eukaryota</taxon>
        <taxon>Metazoa</taxon>
        <taxon>Ecdysozoa</taxon>
        <taxon>Arthropoda</taxon>
        <taxon>Chelicerata</taxon>
        <taxon>Arachnida</taxon>
        <taxon>Acari</taxon>
        <taxon>Parasitiformes</taxon>
        <taxon>Ixodida</taxon>
        <taxon>Ixodoidea</taxon>
        <taxon>Ixodidae</taxon>
        <taxon>Rhipicephalinae</taxon>
        <taxon>Rhipicephalus</taxon>
        <taxon>Rhipicephalus</taxon>
    </lineage>
</organism>
<protein>
    <submittedName>
        <fullName evidence="2">Uncharacterized protein</fullName>
    </submittedName>
</protein>
<evidence type="ECO:0000313" key="2">
    <source>
        <dbReference type="EMBL" id="MAA13443.1"/>
    </source>
</evidence>
<accession>A0A224YGV5</accession>
<evidence type="ECO:0000256" key="1">
    <source>
        <dbReference type="SAM" id="MobiDB-lite"/>
    </source>
</evidence>
<reference evidence="2" key="1">
    <citation type="journal article" date="2017" name="Parasit. Vectors">
        <title>Sialotranscriptomics of Rhipicephalus zambeziensis reveals intricate expression profiles of secretory proteins and suggests tight temporal transcriptional regulation during blood-feeding.</title>
        <authorList>
            <person name="de Castro M.H."/>
            <person name="de Klerk D."/>
            <person name="Pienaar R."/>
            <person name="Rees D.J.G."/>
            <person name="Mans B.J."/>
        </authorList>
    </citation>
    <scope>NUCLEOTIDE SEQUENCE</scope>
    <source>
        <tissue evidence="2">Salivary glands</tissue>
    </source>
</reference>
<proteinExistence type="predicted"/>
<dbReference type="AlphaFoldDB" id="A0A224YGV5"/>
<dbReference type="EMBL" id="GFPF01002297">
    <property type="protein sequence ID" value="MAA13443.1"/>
    <property type="molecule type" value="Transcribed_RNA"/>
</dbReference>
<name>A0A224YGV5_9ACAR</name>
<sequence>MYIYICIYTSPFFASKERMSRKLQTLHILQEGGKGSLVVVQTLLGKGICRGRMPELEKEIDRESLRETNTLLRTHMYKSTTPVPHRQHGPCATTQLRKDNNKS</sequence>
<feature type="region of interest" description="Disordered" evidence="1">
    <location>
        <begin position="78"/>
        <end position="103"/>
    </location>
</feature>